<proteinExistence type="predicted"/>
<gene>
    <name evidence="2" type="ORF">SALLE_v1c08140</name>
</gene>
<keyword evidence="1" id="KW-0732">Signal</keyword>
<evidence type="ECO:0000313" key="3">
    <source>
        <dbReference type="Proteomes" id="UP000254792"/>
    </source>
</evidence>
<evidence type="ECO:0000313" key="2">
    <source>
        <dbReference type="EMBL" id="AXK51484.1"/>
    </source>
</evidence>
<accession>A0A345Z4F5</accession>
<dbReference type="OrthoDB" id="9848242at2"/>
<dbReference type="AlphaFoldDB" id="A0A345Z4F5"/>
<organism evidence="2 3">
    <name type="scientific">Spiroplasma alleghenense</name>
    <dbReference type="NCBI Taxonomy" id="216931"/>
    <lineage>
        <taxon>Bacteria</taxon>
        <taxon>Bacillati</taxon>
        <taxon>Mycoplasmatota</taxon>
        <taxon>Mollicutes</taxon>
        <taxon>Entomoplasmatales</taxon>
        <taxon>Spiroplasmataceae</taxon>
        <taxon>Spiroplasma</taxon>
    </lineage>
</organism>
<dbReference type="Proteomes" id="UP000254792">
    <property type="component" value="Chromosome"/>
</dbReference>
<reference evidence="2 3" key="1">
    <citation type="submission" date="2018-07" db="EMBL/GenBank/DDBJ databases">
        <title>Complete genome sequence of Spiroplasma alleghenense PLHS-1 (ATCC 51752).</title>
        <authorList>
            <person name="Chou L."/>
            <person name="Lee T.-Y."/>
            <person name="Tsai Y.-M."/>
            <person name="Kuo C.-H."/>
        </authorList>
    </citation>
    <scope>NUCLEOTIDE SEQUENCE [LARGE SCALE GENOMIC DNA]</scope>
    <source>
        <strain evidence="2 3">PLHS-1</strain>
    </source>
</reference>
<sequence>MKKLLISLFTLGVTSTSALSVISCGDPTHNRDFNKTNLQAYSSSEFSRIGILEGATDGTDQQVFEWNVARAFESDVYLPVVEDDFEFQYLNENHDIISDKDISFKIGDKVIFRLVAKQTSLNFEDHTEVIETQLFKDEKKNLSDIVIQPYLKDFEADKEKPEVILARIKRFNNHLICNSNNLEIVSVKQPEDDEVGKIVVKGNSESLHYTNQEFEFTYI</sequence>
<dbReference type="EMBL" id="CP031376">
    <property type="protein sequence ID" value="AXK51484.1"/>
    <property type="molecule type" value="Genomic_DNA"/>
</dbReference>
<dbReference type="RefSeq" id="WP_115558379.1">
    <property type="nucleotide sequence ID" value="NZ_CP031376.1"/>
</dbReference>
<dbReference type="PROSITE" id="PS51257">
    <property type="entry name" value="PROKAR_LIPOPROTEIN"/>
    <property type="match status" value="1"/>
</dbReference>
<feature type="chain" id="PRO_5017005747" description="Lipoprotein" evidence="1">
    <location>
        <begin position="21"/>
        <end position="219"/>
    </location>
</feature>
<keyword evidence="3" id="KW-1185">Reference proteome</keyword>
<name>A0A345Z4F5_9MOLU</name>
<feature type="signal peptide" evidence="1">
    <location>
        <begin position="1"/>
        <end position="20"/>
    </location>
</feature>
<protein>
    <recommendedName>
        <fullName evidence="4">Lipoprotein</fullName>
    </recommendedName>
</protein>
<evidence type="ECO:0000256" key="1">
    <source>
        <dbReference type="SAM" id="SignalP"/>
    </source>
</evidence>
<dbReference type="KEGG" id="salx:SALLE_v1c08140"/>
<evidence type="ECO:0008006" key="4">
    <source>
        <dbReference type="Google" id="ProtNLM"/>
    </source>
</evidence>